<proteinExistence type="predicted"/>
<protein>
    <submittedName>
        <fullName evidence="1">Uncharacterized protein</fullName>
    </submittedName>
</protein>
<comment type="caution">
    <text evidence="1">The sequence shown here is derived from an EMBL/GenBank/DDBJ whole genome shotgun (WGS) entry which is preliminary data.</text>
</comment>
<name>A0ABU6Y2X7_9FABA</name>
<organism evidence="1 2">
    <name type="scientific">Stylosanthes scabra</name>
    <dbReference type="NCBI Taxonomy" id="79078"/>
    <lineage>
        <taxon>Eukaryota</taxon>
        <taxon>Viridiplantae</taxon>
        <taxon>Streptophyta</taxon>
        <taxon>Embryophyta</taxon>
        <taxon>Tracheophyta</taxon>
        <taxon>Spermatophyta</taxon>
        <taxon>Magnoliopsida</taxon>
        <taxon>eudicotyledons</taxon>
        <taxon>Gunneridae</taxon>
        <taxon>Pentapetalae</taxon>
        <taxon>rosids</taxon>
        <taxon>fabids</taxon>
        <taxon>Fabales</taxon>
        <taxon>Fabaceae</taxon>
        <taxon>Papilionoideae</taxon>
        <taxon>50 kb inversion clade</taxon>
        <taxon>dalbergioids sensu lato</taxon>
        <taxon>Dalbergieae</taxon>
        <taxon>Pterocarpus clade</taxon>
        <taxon>Stylosanthes</taxon>
    </lineage>
</organism>
<evidence type="ECO:0000313" key="1">
    <source>
        <dbReference type="EMBL" id="MED6203645.1"/>
    </source>
</evidence>
<reference evidence="1 2" key="1">
    <citation type="journal article" date="2023" name="Plants (Basel)">
        <title>Bridging the Gap: Combining Genomics and Transcriptomics Approaches to Understand Stylosanthes scabra, an Orphan Legume from the Brazilian Caatinga.</title>
        <authorList>
            <person name="Ferreira-Neto J.R.C."/>
            <person name="da Silva M.D."/>
            <person name="Binneck E."/>
            <person name="de Melo N.F."/>
            <person name="da Silva R.H."/>
            <person name="de Melo A.L.T.M."/>
            <person name="Pandolfi V."/>
            <person name="Bustamante F.O."/>
            <person name="Brasileiro-Vidal A.C."/>
            <person name="Benko-Iseppon A.M."/>
        </authorList>
    </citation>
    <scope>NUCLEOTIDE SEQUENCE [LARGE SCALE GENOMIC DNA]</scope>
    <source>
        <tissue evidence="1">Leaves</tissue>
    </source>
</reference>
<accession>A0ABU6Y2X7</accession>
<keyword evidence="2" id="KW-1185">Reference proteome</keyword>
<gene>
    <name evidence="1" type="ORF">PIB30_001343</name>
</gene>
<evidence type="ECO:0000313" key="2">
    <source>
        <dbReference type="Proteomes" id="UP001341840"/>
    </source>
</evidence>
<dbReference type="Proteomes" id="UP001341840">
    <property type="component" value="Unassembled WGS sequence"/>
</dbReference>
<dbReference type="EMBL" id="JASCZI010241658">
    <property type="protein sequence ID" value="MED6203645.1"/>
    <property type="molecule type" value="Genomic_DNA"/>
</dbReference>
<sequence>MGARLLFRWEGEIVPHLFRGGHIGSSPSYWIGSPRLAEKLGLAFCPLWARGPMLWALELGTNTALRGVVAVSGRIPRIRVRAITTRVIYGTRFRVLHNPHRLICPHVPLCINSPLDSILSLLVPSFAFSDTTLPLVSLPPSRTRISSIITVVVLLPLRSRIKTFTPSLSLPARVLASSLSPLVAPSPPSASFHLLPSETQGLMEEGGMMKCLVSCAP</sequence>